<reference evidence="4 5" key="1">
    <citation type="journal article" date="2021" name="Elife">
        <title>Chloroplast acquisition without the gene transfer in kleptoplastic sea slugs, Plakobranchus ocellatus.</title>
        <authorList>
            <person name="Maeda T."/>
            <person name="Takahashi S."/>
            <person name="Yoshida T."/>
            <person name="Shimamura S."/>
            <person name="Takaki Y."/>
            <person name="Nagai Y."/>
            <person name="Toyoda A."/>
            <person name="Suzuki Y."/>
            <person name="Arimoto A."/>
            <person name="Ishii H."/>
            <person name="Satoh N."/>
            <person name="Nishiyama T."/>
            <person name="Hasebe M."/>
            <person name="Maruyama T."/>
            <person name="Minagawa J."/>
            <person name="Obokata J."/>
            <person name="Shigenobu S."/>
        </authorList>
    </citation>
    <scope>NUCLEOTIDE SEQUENCE [LARGE SCALE GENOMIC DNA]</scope>
</reference>
<dbReference type="AlphaFoldDB" id="A0AAV4EQ96"/>
<accession>A0AAV4EQ96</accession>
<evidence type="ECO:0000256" key="1">
    <source>
        <dbReference type="ARBA" id="ARBA00006019"/>
    </source>
</evidence>
<dbReference type="SUPFAM" id="SSF74788">
    <property type="entry name" value="Cullin repeat-like"/>
    <property type="match status" value="1"/>
</dbReference>
<evidence type="ECO:0000259" key="3">
    <source>
        <dbReference type="Pfam" id="PF00888"/>
    </source>
</evidence>
<dbReference type="InterPro" id="IPR001373">
    <property type="entry name" value="Cullin_N"/>
</dbReference>
<feature type="compositionally biased region" description="Low complexity" evidence="2">
    <location>
        <begin position="80"/>
        <end position="97"/>
    </location>
</feature>
<comment type="caution">
    <text evidence="4">The sequence shown here is derived from an EMBL/GenBank/DDBJ whole genome shotgun (WGS) entry which is preliminary data.</text>
</comment>
<gene>
    <name evidence="4" type="ORF">ElyMa_001880100</name>
</gene>
<dbReference type="Proteomes" id="UP000762676">
    <property type="component" value="Unassembled WGS sequence"/>
</dbReference>
<dbReference type="EMBL" id="BMAT01003811">
    <property type="protein sequence ID" value="GFR62790.1"/>
    <property type="molecule type" value="Genomic_DNA"/>
</dbReference>
<dbReference type="GO" id="GO:0006511">
    <property type="term" value="P:ubiquitin-dependent protein catabolic process"/>
    <property type="evidence" value="ECO:0007669"/>
    <property type="project" value="InterPro"/>
</dbReference>
<evidence type="ECO:0000256" key="2">
    <source>
        <dbReference type="SAM" id="MobiDB-lite"/>
    </source>
</evidence>
<evidence type="ECO:0000313" key="4">
    <source>
        <dbReference type="EMBL" id="GFR62790.1"/>
    </source>
</evidence>
<feature type="region of interest" description="Disordered" evidence="2">
    <location>
        <begin position="1"/>
        <end position="21"/>
    </location>
</feature>
<feature type="region of interest" description="Disordered" evidence="2">
    <location>
        <begin position="70"/>
        <end position="108"/>
    </location>
</feature>
<dbReference type="Gene3D" id="1.20.1310.10">
    <property type="entry name" value="Cullin Repeats"/>
    <property type="match status" value="1"/>
</dbReference>
<feature type="domain" description="Cullin N-terminal" evidence="3">
    <location>
        <begin position="30"/>
        <end position="135"/>
    </location>
</feature>
<dbReference type="GO" id="GO:0031625">
    <property type="term" value="F:ubiquitin protein ligase binding"/>
    <property type="evidence" value="ECO:0007669"/>
    <property type="project" value="InterPro"/>
</dbReference>
<keyword evidence="5" id="KW-1185">Reference proteome</keyword>
<dbReference type="Pfam" id="PF00888">
    <property type="entry name" value="Cullin"/>
    <property type="match status" value="1"/>
</dbReference>
<proteinExistence type="inferred from homology"/>
<evidence type="ECO:0000313" key="5">
    <source>
        <dbReference type="Proteomes" id="UP000762676"/>
    </source>
</evidence>
<protein>
    <submittedName>
        <fullName evidence="4">Cullin-1</fullName>
    </submittedName>
</protein>
<name>A0AAV4EQ96_9GAST</name>
<dbReference type="InterPro" id="IPR016159">
    <property type="entry name" value="Cullin_repeat-like_dom_sf"/>
</dbReference>
<organism evidence="4 5">
    <name type="scientific">Elysia marginata</name>
    <dbReference type="NCBI Taxonomy" id="1093978"/>
    <lineage>
        <taxon>Eukaryota</taxon>
        <taxon>Metazoa</taxon>
        <taxon>Spiralia</taxon>
        <taxon>Lophotrochozoa</taxon>
        <taxon>Mollusca</taxon>
        <taxon>Gastropoda</taxon>
        <taxon>Heterobranchia</taxon>
        <taxon>Euthyneura</taxon>
        <taxon>Panpulmonata</taxon>
        <taxon>Sacoglossa</taxon>
        <taxon>Placobranchoidea</taxon>
        <taxon>Plakobranchidae</taxon>
        <taxon>Elysia</taxon>
    </lineage>
</organism>
<sequence length="192" mass="21379">MSGTNRGQRGGPRSTANPHGLRQIELDQIWDDLKGGVRSVYRRQSMSRQRYMELYTHVYNYCTSVHSAGTQVGQQGGPSSGASSSSSSSQRNSAASRNRNRPQGGGAQFVGHELYKRIKDLLRQYLVNLLKDGQDLLDEQLSLVLMRMTQAPGVLHCPCTRNILKACSWMTRSVSTPLRAMNFSDTTRSQNI</sequence>
<comment type="similarity">
    <text evidence="1">Belongs to the cullin family.</text>
</comment>